<dbReference type="EMBL" id="LR797169">
    <property type="protein sequence ID" value="CAB4190931.1"/>
    <property type="molecule type" value="Genomic_DNA"/>
</dbReference>
<sequence length="316" mass="36155">MGYKRAGYTVVGANDIDPDMRYHYELNLKPPLYIQAPIKDLVTMDLPDNLFDLDILDGSPPCSTFSLAGNREKDWGREKFFREGQAAQVLDDLFFDYLDLVARLKPRVAIAENVKGMILGSAKGYVRLIMARLKEIGYTAQVFLLNAAYCGVPQARERVFVVAFRNDMKFQPLTLKPFEKALTIKESLAGITYDASGMSPLSKMRNELWFNTEPGRNFTDARRKMANKDGWFNHVRLNVNKPSNTMPACSMLYHWNEPRMLCKEEMIAISSFPSDYQFNSVKMAEYLMGMSVPPKMMEFVAKNVAEQWLQHKPQPT</sequence>
<dbReference type="EC" id="2.1.1.37" evidence="9"/>
<keyword evidence="5" id="KW-0899">Viral immunoevasion</keyword>
<evidence type="ECO:0000313" key="12">
    <source>
        <dbReference type="EMBL" id="CAB4190931.1"/>
    </source>
</evidence>
<evidence type="ECO:0000256" key="5">
    <source>
        <dbReference type="ARBA" id="ARBA00023280"/>
    </source>
</evidence>
<dbReference type="PROSITE" id="PS51679">
    <property type="entry name" value="SAM_MT_C5"/>
    <property type="match status" value="1"/>
</dbReference>
<dbReference type="PANTHER" id="PTHR10629">
    <property type="entry name" value="CYTOSINE-SPECIFIC METHYLTRANSFERASE"/>
    <property type="match status" value="1"/>
</dbReference>
<accession>A0A6J5ML44</accession>
<comment type="catalytic activity">
    <reaction evidence="9">
        <text>a 2'-deoxycytidine in DNA + S-adenosyl-L-methionine = a 5-methyl-2'-deoxycytidine in DNA + S-adenosyl-L-homocysteine + H(+)</text>
        <dbReference type="Rhea" id="RHEA:13681"/>
        <dbReference type="Rhea" id="RHEA-COMP:11369"/>
        <dbReference type="Rhea" id="RHEA-COMP:11370"/>
        <dbReference type="ChEBI" id="CHEBI:15378"/>
        <dbReference type="ChEBI" id="CHEBI:57856"/>
        <dbReference type="ChEBI" id="CHEBI:59789"/>
        <dbReference type="ChEBI" id="CHEBI:85452"/>
        <dbReference type="ChEBI" id="CHEBI:85454"/>
        <dbReference type="EC" id="2.1.1.37"/>
    </reaction>
</comment>
<evidence type="ECO:0000313" key="14">
    <source>
        <dbReference type="EMBL" id="CAB5220526.1"/>
    </source>
</evidence>
<dbReference type="GO" id="GO:0032259">
    <property type="term" value="P:methylation"/>
    <property type="evidence" value="ECO:0007669"/>
    <property type="project" value="UniProtKB-KW"/>
</dbReference>
<keyword evidence="2" id="KW-0945">Host-virus interaction</keyword>
<evidence type="ECO:0000256" key="8">
    <source>
        <dbReference type="RuleBase" id="RU000416"/>
    </source>
</evidence>
<dbReference type="GO" id="GO:0003886">
    <property type="term" value="F:DNA (cytosine-5-)-methyltransferase activity"/>
    <property type="evidence" value="ECO:0007669"/>
    <property type="project" value="UniProtKB-EC"/>
</dbReference>
<reference evidence="10" key="1">
    <citation type="submission" date="2020-04" db="EMBL/GenBank/DDBJ databases">
        <authorList>
            <person name="Chiriac C."/>
            <person name="Salcher M."/>
            <person name="Ghai R."/>
            <person name="Kavagutti S V."/>
        </authorList>
    </citation>
    <scope>NUCLEOTIDE SEQUENCE</scope>
</reference>
<dbReference type="EMBL" id="LR796453">
    <property type="protein sequence ID" value="CAB4145836.1"/>
    <property type="molecule type" value="Genomic_DNA"/>
</dbReference>
<evidence type="ECO:0000256" key="3">
    <source>
        <dbReference type="ARBA" id="ARBA00022679"/>
    </source>
</evidence>
<keyword evidence="1 7" id="KW-0489">Methyltransferase</keyword>
<dbReference type="EMBL" id="LR798290">
    <property type="protein sequence ID" value="CAB5220526.1"/>
    <property type="molecule type" value="Genomic_DNA"/>
</dbReference>
<dbReference type="GO" id="GO:0003677">
    <property type="term" value="F:DNA binding"/>
    <property type="evidence" value="ECO:0007669"/>
    <property type="project" value="TreeGrafter"/>
</dbReference>
<evidence type="ECO:0000313" key="13">
    <source>
        <dbReference type="EMBL" id="CAB4223391.1"/>
    </source>
</evidence>
<keyword evidence="4 7" id="KW-0949">S-adenosyl-L-methionine</keyword>
<evidence type="ECO:0000256" key="2">
    <source>
        <dbReference type="ARBA" id="ARBA00022632"/>
    </source>
</evidence>
<keyword evidence="3 7" id="KW-0808">Transferase</keyword>
<dbReference type="GO" id="GO:0052170">
    <property type="term" value="P:symbiont-mediated suppression of host innate immune response"/>
    <property type="evidence" value="ECO:0007669"/>
    <property type="project" value="UniProtKB-KW"/>
</dbReference>
<keyword evidence="2" id="KW-1090">Inhibition of host innate immune response by virus</keyword>
<name>A0A6J5ML44_9CAUD</name>
<evidence type="ECO:0000313" key="11">
    <source>
        <dbReference type="EMBL" id="CAB4176204.1"/>
    </source>
</evidence>
<evidence type="ECO:0000256" key="4">
    <source>
        <dbReference type="ARBA" id="ARBA00022691"/>
    </source>
</evidence>
<protein>
    <recommendedName>
        <fullName evidence="9">Cytosine-specific methyltransferase</fullName>
        <ecNumber evidence="9">2.1.1.37</ecNumber>
    </recommendedName>
</protein>
<proteinExistence type="inferred from homology"/>
<evidence type="ECO:0000256" key="1">
    <source>
        <dbReference type="ARBA" id="ARBA00022603"/>
    </source>
</evidence>
<dbReference type="Pfam" id="PF00145">
    <property type="entry name" value="DNA_methylase"/>
    <property type="match status" value="1"/>
</dbReference>
<dbReference type="GO" id="GO:0044027">
    <property type="term" value="P:negative regulation of gene expression via chromosomal CpG island methylation"/>
    <property type="evidence" value="ECO:0007669"/>
    <property type="project" value="TreeGrafter"/>
</dbReference>
<dbReference type="InterPro" id="IPR050390">
    <property type="entry name" value="C5-Methyltransferase"/>
</dbReference>
<organism evidence="10">
    <name type="scientific">uncultured Caudovirales phage</name>
    <dbReference type="NCBI Taxonomy" id="2100421"/>
    <lineage>
        <taxon>Viruses</taxon>
        <taxon>Duplodnaviria</taxon>
        <taxon>Heunggongvirae</taxon>
        <taxon>Uroviricota</taxon>
        <taxon>Caudoviricetes</taxon>
        <taxon>Peduoviridae</taxon>
        <taxon>Maltschvirus</taxon>
        <taxon>Maltschvirus maltsch</taxon>
    </lineage>
</organism>
<dbReference type="Gene3D" id="3.90.120.10">
    <property type="entry name" value="DNA Methylase, subunit A, domain 2"/>
    <property type="match status" value="1"/>
</dbReference>
<dbReference type="GO" id="GO:0099018">
    <property type="term" value="P:symbiont-mediated evasion of host restriction-modification system"/>
    <property type="evidence" value="ECO:0007669"/>
    <property type="project" value="UniProtKB-KW"/>
</dbReference>
<evidence type="ECO:0000256" key="6">
    <source>
        <dbReference type="ARBA" id="ARBA00033479"/>
    </source>
</evidence>
<dbReference type="Gene3D" id="3.40.50.150">
    <property type="entry name" value="Vaccinia Virus protein VP39"/>
    <property type="match status" value="1"/>
</dbReference>
<keyword evidence="6" id="KW-1258">Restriction-modification system evasion by virus</keyword>
<dbReference type="PRINTS" id="PR00105">
    <property type="entry name" value="C5METTRFRASE"/>
</dbReference>
<comment type="similarity">
    <text evidence="7 8">Belongs to the class I-like SAM-binding methyltransferase superfamily. C5-methyltransferase family.</text>
</comment>
<feature type="active site" evidence="7">
    <location>
        <position position="62"/>
    </location>
</feature>
<dbReference type="InterPro" id="IPR018117">
    <property type="entry name" value="C5_DNA_meth_AS"/>
</dbReference>
<dbReference type="InterPro" id="IPR001525">
    <property type="entry name" value="C5_MeTfrase"/>
</dbReference>
<dbReference type="EMBL" id="LR796931">
    <property type="protein sequence ID" value="CAB4176204.1"/>
    <property type="molecule type" value="Genomic_DNA"/>
</dbReference>
<dbReference type="SUPFAM" id="SSF53335">
    <property type="entry name" value="S-adenosyl-L-methionine-dependent methyltransferases"/>
    <property type="match status" value="1"/>
</dbReference>
<dbReference type="EMBL" id="LR797535">
    <property type="protein sequence ID" value="CAB4223391.1"/>
    <property type="molecule type" value="Genomic_DNA"/>
</dbReference>
<dbReference type="PROSITE" id="PS00094">
    <property type="entry name" value="C5_MTASE_1"/>
    <property type="match status" value="1"/>
</dbReference>
<dbReference type="NCBIfam" id="TIGR00675">
    <property type="entry name" value="dcm"/>
    <property type="match status" value="1"/>
</dbReference>
<dbReference type="InterPro" id="IPR029063">
    <property type="entry name" value="SAM-dependent_MTases_sf"/>
</dbReference>
<evidence type="ECO:0000313" key="10">
    <source>
        <dbReference type="EMBL" id="CAB4145836.1"/>
    </source>
</evidence>
<evidence type="ECO:0000256" key="9">
    <source>
        <dbReference type="RuleBase" id="RU000417"/>
    </source>
</evidence>
<evidence type="ECO:0000256" key="7">
    <source>
        <dbReference type="PROSITE-ProRule" id="PRU01016"/>
    </source>
</evidence>
<dbReference type="PANTHER" id="PTHR10629:SF52">
    <property type="entry name" value="DNA (CYTOSINE-5)-METHYLTRANSFERASE 1"/>
    <property type="match status" value="1"/>
</dbReference>
<gene>
    <name evidence="12" type="ORF">UFOVP1219_12</name>
    <name evidence="13" type="ORF">UFOVP1671_61</name>
    <name evidence="14" type="ORF">UFOVP358_46</name>
    <name evidence="10" type="ORF">UFOVP476_58</name>
    <name evidence="11" type="ORF">UFOVP986_17</name>
</gene>